<organism evidence="1">
    <name type="scientific">freshwater metagenome</name>
    <dbReference type="NCBI Taxonomy" id="449393"/>
    <lineage>
        <taxon>unclassified sequences</taxon>
        <taxon>metagenomes</taxon>
        <taxon>ecological metagenomes</taxon>
    </lineage>
</organism>
<reference evidence="1" key="1">
    <citation type="submission" date="2020-05" db="EMBL/GenBank/DDBJ databases">
        <authorList>
            <person name="Chiriac C."/>
            <person name="Salcher M."/>
            <person name="Ghai R."/>
            <person name="Kavagutti S V."/>
        </authorList>
    </citation>
    <scope>NUCLEOTIDE SEQUENCE</scope>
</reference>
<protein>
    <submittedName>
        <fullName evidence="1">Unannotated protein</fullName>
    </submittedName>
</protein>
<evidence type="ECO:0000313" key="1">
    <source>
        <dbReference type="EMBL" id="CAB4762446.1"/>
    </source>
</evidence>
<proteinExistence type="predicted"/>
<sequence>MATENIALGAASTLVESRLAMLKTKLKTMNNTIAGPAIAVTTNGAKLEREPKVASHAKANQ</sequence>
<accession>A0A6J6USA5</accession>
<dbReference type="AlphaFoldDB" id="A0A6J6USA5"/>
<gene>
    <name evidence="1" type="ORF">UFOPK2855_00748</name>
</gene>
<name>A0A6J6USA5_9ZZZZ</name>
<dbReference type="EMBL" id="CAEZZK010000135">
    <property type="protein sequence ID" value="CAB4762446.1"/>
    <property type="molecule type" value="Genomic_DNA"/>
</dbReference>